<dbReference type="RefSeq" id="WP_001996308.1">
    <property type="nucleotide sequence ID" value="NZ_CP009640.1"/>
</dbReference>
<accession>A0AAN0SRB8</accession>
<reference evidence="1 2" key="1">
    <citation type="journal article" date="2015" name="Genome Announc.">
        <title>Complete genome sequences for 35 biothreat assay-relevant bacillus species.</title>
        <authorList>
            <person name="Johnson S.L."/>
            <person name="Daligault H.E."/>
            <person name="Davenport K.W."/>
            <person name="Jaissle J."/>
            <person name="Frey K.G."/>
            <person name="Ladner J.T."/>
            <person name="Broomall S.M."/>
            <person name="Bishop-Lilly K.A."/>
            <person name="Bruce D.C."/>
            <person name="Gibbons H.S."/>
            <person name="Coyne S.R."/>
            <person name="Lo C.C."/>
            <person name="Meincke L."/>
            <person name="Munk A.C."/>
            <person name="Koroleva G.I."/>
            <person name="Rosenzweig C.N."/>
            <person name="Palacios G.F."/>
            <person name="Redden C.L."/>
            <person name="Minogue T.D."/>
            <person name="Chain P.S."/>
        </authorList>
    </citation>
    <scope>NUCLEOTIDE SEQUENCE [LARGE SCALE GENOMIC DNA]</scope>
    <source>
        <strain evidence="1 2">03BB108</strain>
    </source>
</reference>
<dbReference type="AlphaFoldDB" id="A0AAN0SRB8"/>
<dbReference type="Proteomes" id="UP000031861">
    <property type="component" value="Plasmid pBFI_3"/>
</dbReference>
<organism evidence="1 2">
    <name type="scientific">Bacillus cereus 03BB108</name>
    <dbReference type="NCBI Taxonomy" id="451709"/>
    <lineage>
        <taxon>Bacteria</taxon>
        <taxon>Bacillati</taxon>
        <taxon>Bacillota</taxon>
        <taxon>Bacilli</taxon>
        <taxon>Bacillales</taxon>
        <taxon>Bacillaceae</taxon>
        <taxon>Bacillus</taxon>
        <taxon>Bacillus cereus group</taxon>
    </lineage>
</organism>
<dbReference type="EMBL" id="CP009640">
    <property type="protein sequence ID" value="AJI09050.1"/>
    <property type="molecule type" value="Genomic_DNA"/>
</dbReference>
<keyword evidence="1" id="KW-0614">Plasmid</keyword>
<evidence type="ECO:0000313" key="1">
    <source>
        <dbReference type="EMBL" id="AJI09050.1"/>
    </source>
</evidence>
<name>A0AAN0SRB8_BACCE</name>
<proteinExistence type="predicted"/>
<geneLocation type="plasmid" evidence="1 2">
    <name>pBFI_3</name>
</geneLocation>
<gene>
    <name evidence="1" type="ORF">AK40_6090</name>
</gene>
<evidence type="ECO:0000313" key="2">
    <source>
        <dbReference type="Proteomes" id="UP000031861"/>
    </source>
</evidence>
<sequence>MVKGPLITESEFASLKHKLEKEKQMVLEIYRIAFDSFLEKGFTSEFLIGEIRKQMNSGHDYLEIKLVNHDIVDKHNVFNFRRMIGATFSYFFSWFFYDRVVIKRKFWKYRKVVWKIATPFREDEIIQLSMKEIAEEVIDKSKVFKNIINDLEKSNIRATEHIIGEIFILHLTWGEGDKINEG</sequence>
<protein>
    <submittedName>
        <fullName evidence="1">Uncharacterized protein</fullName>
    </submittedName>
</protein>